<evidence type="ECO:0000313" key="2">
    <source>
        <dbReference type="EMBL" id="CZR62737.1"/>
    </source>
</evidence>
<dbReference type="EMBL" id="FJOG01000021">
    <property type="protein sequence ID" value="CZR62737.1"/>
    <property type="molecule type" value="Genomic_DNA"/>
</dbReference>
<evidence type="ECO:0000313" key="3">
    <source>
        <dbReference type="Proteomes" id="UP000184330"/>
    </source>
</evidence>
<protein>
    <submittedName>
        <fullName evidence="2">Uncharacterized protein</fullName>
    </submittedName>
</protein>
<dbReference type="Proteomes" id="UP000184330">
    <property type="component" value="Unassembled WGS sequence"/>
</dbReference>
<reference evidence="2 3" key="1">
    <citation type="submission" date="2016-03" db="EMBL/GenBank/DDBJ databases">
        <authorList>
            <person name="Ploux O."/>
        </authorList>
    </citation>
    <scope>NUCLEOTIDE SEQUENCE [LARGE SCALE GENOMIC DNA]</scope>
    <source>
        <strain evidence="2 3">UAMH 11012</strain>
    </source>
</reference>
<keyword evidence="3" id="KW-1185">Reference proteome</keyword>
<dbReference type="AlphaFoldDB" id="A0A1L7XCP6"/>
<proteinExistence type="predicted"/>
<feature type="region of interest" description="Disordered" evidence="1">
    <location>
        <begin position="57"/>
        <end position="88"/>
    </location>
</feature>
<gene>
    <name evidence="2" type="ORF">PAC_12634</name>
</gene>
<feature type="region of interest" description="Disordered" evidence="1">
    <location>
        <begin position="162"/>
        <end position="192"/>
    </location>
</feature>
<evidence type="ECO:0000256" key="1">
    <source>
        <dbReference type="SAM" id="MobiDB-lite"/>
    </source>
</evidence>
<accession>A0A1L7XCP6</accession>
<name>A0A1L7XCP6_9HELO</name>
<feature type="compositionally biased region" description="Basic and acidic residues" evidence="1">
    <location>
        <begin position="57"/>
        <end position="66"/>
    </location>
</feature>
<sequence>MPVAKHERFQLVETLHAERLALRVHGSNEEIDLARQNTSTFMERNWAQKFTAWDHTPVERRSDKQPRRPHYSALDWRDANGSNPYRESDTKVVPDILVGIRTDRQKQERMLYSKTDFFQHLIQCNKAQDLFKKEYEDSIASGEKLLAWFKGKCHLACHEFSQKEPDPPTLRQSNEVEGAARDAASRREHRQALIPLTREQEDVVRDRVFECFEDEKCSF</sequence>
<organism evidence="2 3">
    <name type="scientific">Phialocephala subalpina</name>
    <dbReference type="NCBI Taxonomy" id="576137"/>
    <lineage>
        <taxon>Eukaryota</taxon>
        <taxon>Fungi</taxon>
        <taxon>Dikarya</taxon>
        <taxon>Ascomycota</taxon>
        <taxon>Pezizomycotina</taxon>
        <taxon>Leotiomycetes</taxon>
        <taxon>Helotiales</taxon>
        <taxon>Mollisiaceae</taxon>
        <taxon>Phialocephala</taxon>
        <taxon>Phialocephala fortinii species complex</taxon>
    </lineage>
</organism>